<proteinExistence type="predicted"/>
<protein>
    <submittedName>
        <fullName evidence="1">Uncharacterized protein</fullName>
    </submittedName>
</protein>
<evidence type="ECO:0000313" key="1">
    <source>
        <dbReference type="EMBL" id="UVI27401.1"/>
    </source>
</evidence>
<dbReference type="Proteomes" id="UP001057877">
    <property type="component" value="Chromosome"/>
</dbReference>
<sequence>MTGSAADAEDAVQETNVKVAACGLFFNCTVSRVPT</sequence>
<gene>
    <name evidence="1" type="ORF">L1F29_18175</name>
</gene>
<dbReference type="EMBL" id="CP091430">
    <property type="protein sequence ID" value="UVI27401.1"/>
    <property type="molecule type" value="Genomic_DNA"/>
</dbReference>
<accession>A0ABY5S0M7</accession>
<reference evidence="1" key="1">
    <citation type="submission" date="2022-01" db="EMBL/GenBank/DDBJ databases">
        <title>Paenibacillus spongiae sp. nov., isolated from marine sponge.</title>
        <authorList>
            <person name="Li Z."/>
            <person name="Zhang M."/>
        </authorList>
    </citation>
    <scope>NUCLEOTIDE SEQUENCE</scope>
    <source>
        <strain evidence="1">PHS-Z3</strain>
    </source>
</reference>
<keyword evidence="2" id="KW-1185">Reference proteome</keyword>
<evidence type="ECO:0000313" key="2">
    <source>
        <dbReference type="Proteomes" id="UP001057877"/>
    </source>
</evidence>
<dbReference type="RefSeq" id="WP_258383487.1">
    <property type="nucleotide sequence ID" value="NZ_CP091430.1"/>
</dbReference>
<name>A0ABY5S0M7_9BACL</name>
<organism evidence="1 2">
    <name type="scientific">Paenibacillus spongiae</name>
    <dbReference type="NCBI Taxonomy" id="2909671"/>
    <lineage>
        <taxon>Bacteria</taxon>
        <taxon>Bacillati</taxon>
        <taxon>Bacillota</taxon>
        <taxon>Bacilli</taxon>
        <taxon>Bacillales</taxon>
        <taxon>Paenibacillaceae</taxon>
        <taxon>Paenibacillus</taxon>
    </lineage>
</organism>